<sequence length="355" mass="39694">MHDFQPQEIGRAKTRAQSRLREFELQSRNLLQSGNSLKLGDPGSGHLLFHRLSPEAQRISSLALEVIEASRSLTEDFQLTAKQGGLGLQQVSINRGALDSFCPSRPICTSTRDLEYRTIDGSCNNPSDTLLGKSNTQMQRILPAVYDDGNGVLRFETGIWMPRARSVTGQPLSSARLISATVFLSDDREPRDPLTSVGFVQWGQFLDHDITHGGVFTIAGTDTHPKCCRANGIPITTAENFACFPIEIPRLDPFYSQFNQRCMELVRTTLALRLDCTLGYAEQVVRAERPKVKDPLWILESLSTWFPIHRTNNSVTGLTAPMFMEAAKRRRTDFESSKEDGSRSVAALADRRFFL</sequence>
<reference evidence="5" key="1">
    <citation type="submission" date="2020-11" db="EMBL/GenBank/DDBJ databases">
        <authorList>
            <person name="Tran Van P."/>
        </authorList>
    </citation>
    <scope>NUCLEOTIDE SEQUENCE</scope>
</reference>
<dbReference type="Pfam" id="PF03098">
    <property type="entry name" value="An_peroxidase"/>
    <property type="match status" value="1"/>
</dbReference>
<evidence type="ECO:0000256" key="2">
    <source>
        <dbReference type="ARBA" id="ARBA00022525"/>
    </source>
</evidence>
<evidence type="ECO:0000313" key="5">
    <source>
        <dbReference type="EMBL" id="CAD7233912.1"/>
    </source>
</evidence>
<dbReference type="Gene3D" id="1.10.640.10">
    <property type="entry name" value="Haem peroxidase domain superfamily, animal type"/>
    <property type="match status" value="1"/>
</dbReference>
<dbReference type="GO" id="GO:0020037">
    <property type="term" value="F:heme binding"/>
    <property type="evidence" value="ECO:0007669"/>
    <property type="project" value="InterPro"/>
</dbReference>
<evidence type="ECO:0000256" key="4">
    <source>
        <dbReference type="ARBA" id="ARBA00023180"/>
    </source>
</evidence>
<name>A0A7R8WRH2_9CRUS</name>
<comment type="subcellular location">
    <subcellularLocation>
        <location evidence="1">Secreted</location>
    </subcellularLocation>
</comment>
<keyword evidence="4" id="KW-0325">Glycoprotein</keyword>
<organism evidence="5">
    <name type="scientific">Cyprideis torosa</name>
    <dbReference type="NCBI Taxonomy" id="163714"/>
    <lineage>
        <taxon>Eukaryota</taxon>
        <taxon>Metazoa</taxon>
        <taxon>Ecdysozoa</taxon>
        <taxon>Arthropoda</taxon>
        <taxon>Crustacea</taxon>
        <taxon>Oligostraca</taxon>
        <taxon>Ostracoda</taxon>
        <taxon>Podocopa</taxon>
        <taxon>Podocopida</taxon>
        <taxon>Cytherocopina</taxon>
        <taxon>Cytheroidea</taxon>
        <taxon>Cytherideidae</taxon>
        <taxon>Cyprideis</taxon>
    </lineage>
</organism>
<evidence type="ECO:0000256" key="3">
    <source>
        <dbReference type="ARBA" id="ARBA00022559"/>
    </source>
</evidence>
<dbReference type="InterPro" id="IPR010255">
    <property type="entry name" value="Haem_peroxidase_sf"/>
</dbReference>
<dbReference type="EMBL" id="OB667273">
    <property type="protein sequence ID" value="CAD7233912.1"/>
    <property type="molecule type" value="Genomic_DNA"/>
</dbReference>
<dbReference type="InterPro" id="IPR037120">
    <property type="entry name" value="Haem_peroxidase_sf_animal"/>
</dbReference>
<dbReference type="InterPro" id="IPR019791">
    <property type="entry name" value="Haem_peroxidase_animal"/>
</dbReference>
<accession>A0A7R8WRH2</accession>
<gene>
    <name evidence="5" type="ORF">CTOB1V02_LOCUS11730</name>
</gene>
<keyword evidence="2" id="KW-0964">Secreted</keyword>
<protein>
    <submittedName>
        <fullName evidence="5">Uncharacterized protein</fullName>
    </submittedName>
</protein>
<keyword evidence="3" id="KW-0560">Oxidoreductase</keyword>
<dbReference type="PANTHER" id="PTHR11475">
    <property type="entry name" value="OXIDASE/PEROXIDASE"/>
    <property type="match status" value="1"/>
</dbReference>
<dbReference type="GO" id="GO:0005576">
    <property type="term" value="C:extracellular region"/>
    <property type="evidence" value="ECO:0007669"/>
    <property type="project" value="UniProtKB-SubCell"/>
</dbReference>
<dbReference type="SUPFAM" id="SSF48113">
    <property type="entry name" value="Heme-dependent peroxidases"/>
    <property type="match status" value="1"/>
</dbReference>
<proteinExistence type="predicted"/>
<dbReference type="PROSITE" id="PS50292">
    <property type="entry name" value="PEROXIDASE_3"/>
    <property type="match status" value="1"/>
</dbReference>
<dbReference type="GO" id="GO:0004601">
    <property type="term" value="F:peroxidase activity"/>
    <property type="evidence" value="ECO:0007669"/>
    <property type="project" value="UniProtKB-KW"/>
</dbReference>
<dbReference type="AlphaFoldDB" id="A0A7R8WRH2"/>
<dbReference type="GO" id="GO:0006979">
    <property type="term" value="P:response to oxidative stress"/>
    <property type="evidence" value="ECO:0007669"/>
    <property type="project" value="InterPro"/>
</dbReference>
<evidence type="ECO:0000256" key="1">
    <source>
        <dbReference type="ARBA" id="ARBA00004613"/>
    </source>
</evidence>
<dbReference type="PANTHER" id="PTHR11475:SF4">
    <property type="entry name" value="CHORION PEROXIDASE"/>
    <property type="match status" value="1"/>
</dbReference>
<dbReference type="OrthoDB" id="6505174at2759"/>
<keyword evidence="3" id="KW-0575">Peroxidase</keyword>